<reference evidence="4 6" key="2">
    <citation type="journal article" date="2018" name="Nat. Biotechnol.">
        <title>A standardized bacterial taxonomy based on genome phylogeny substantially revises the tree of life.</title>
        <authorList>
            <person name="Parks D.H."/>
            <person name="Chuvochina M."/>
            <person name="Waite D.W."/>
            <person name="Rinke C."/>
            <person name="Skarshewski A."/>
            <person name="Chaumeil P.A."/>
            <person name="Hugenholtz P."/>
        </authorList>
    </citation>
    <scope>NUCLEOTIDE SEQUENCE [LARGE SCALE GENOMIC DNA]</scope>
    <source>
        <strain evidence="4">UBA10227</strain>
    </source>
</reference>
<dbReference type="RefSeq" id="WP_007649189.1">
    <property type="nucleotide sequence ID" value="NZ_ANLA01000010.1"/>
</dbReference>
<protein>
    <recommendedName>
        <fullName evidence="7">Lipoprotein</fullName>
    </recommendedName>
</protein>
<evidence type="ECO:0000313" key="5">
    <source>
        <dbReference type="Proteomes" id="UP000012024"/>
    </source>
</evidence>
<dbReference type="EMBL" id="ANLA01000010">
    <property type="protein sequence ID" value="EMQ95030.1"/>
    <property type="molecule type" value="Genomic_DNA"/>
</dbReference>
<keyword evidence="2" id="KW-0732">Signal</keyword>
<dbReference type="Proteomes" id="UP000263268">
    <property type="component" value="Unassembled WGS sequence"/>
</dbReference>
<evidence type="ECO:0000313" key="4">
    <source>
        <dbReference type="EMBL" id="HCY80842.1"/>
    </source>
</evidence>
<reference evidence="3 5" key="1">
    <citation type="submission" date="2012-12" db="EMBL/GenBank/DDBJ databases">
        <title>Genome assembly of Formosa sp. AK20.</title>
        <authorList>
            <person name="Kumar R."/>
            <person name="Khatri I."/>
            <person name="Vaidya B."/>
            <person name="Subramanian S."/>
            <person name="Pinnaka A."/>
        </authorList>
    </citation>
    <scope>NUCLEOTIDE SEQUENCE [LARGE SCALE GENOMIC DNA]</scope>
    <source>
        <strain evidence="3 5">AK20</strain>
    </source>
</reference>
<name>M7MJH6_9FLAO</name>
<sequence>MKKSILSIAILALLFTSCNNSKKETQNTEQNNTEEVETVSHDNHESHETHDAHSAISNNWMEEIQLDNGNKWVANEETNIGVEKMKDILKTQQTTTLEGYHQLAKELTEAKNYVIKECTMKGPSHDNLHVWLLPLMEKIDALSEVDNLEEASKIKNSIQENVEAYNRYFK</sequence>
<gene>
    <name evidence="3" type="ORF">D778_00027</name>
    <name evidence="4" type="ORF">DHV22_04150</name>
</gene>
<accession>M7MJH6</accession>
<evidence type="ECO:0000256" key="1">
    <source>
        <dbReference type="SAM" id="MobiDB-lite"/>
    </source>
</evidence>
<keyword evidence="5" id="KW-1185">Reference proteome</keyword>
<dbReference type="PROSITE" id="PS51257">
    <property type="entry name" value="PROKAR_LIPOPROTEIN"/>
    <property type="match status" value="1"/>
</dbReference>
<dbReference type="AlphaFoldDB" id="M7MJH6"/>
<organism evidence="3 5">
    <name type="scientific">Xanthomarina gelatinilytica</name>
    <dbReference type="NCBI Taxonomy" id="1137281"/>
    <lineage>
        <taxon>Bacteria</taxon>
        <taxon>Pseudomonadati</taxon>
        <taxon>Bacteroidota</taxon>
        <taxon>Flavobacteriia</taxon>
        <taxon>Flavobacteriales</taxon>
        <taxon>Flavobacteriaceae</taxon>
        <taxon>Xanthomarina</taxon>
    </lineage>
</organism>
<dbReference type="GeneID" id="98641342"/>
<evidence type="ECO:0000313" key="6">
    <source>
        <dbReference type="Proteomes" id="UP000263268"/>
    </source>
</evidence>
<feature type="compositionally biased region" description="Basic and acidic residues" evidence="1">
    <location>
        <begin position="38"/>
        <end position="53"/>
    </location>
</feature>
<dbReference type="STRING" id="1137281.D778_00027"/>
<feature type="chain" id="PRO_5044736793" description="Lipoprotein" evidence="2">
    <location>
        <begin position="23"/>
        <end position="170"/>
    </location>
</feature>
<evidence type="ECO:0000256" key="2">
    <source>
        <dbReference type="SAM" id="SignalP"/>
    </source>
</evidence>
<dbReference type="Proteomes" id="UP000012024">
    <property type="component" value="Unassembled WGS sequence"/>
</dbReference>
<feature type="region of interest" description="Disordered" evidence="1">
    <location>
        <begin position="22"/>
        <end position="57"/>
    </location>
</feature>
<dbReference type="OrthoDB" id="1440611at2"/>
<evidence type="ECO:0008006" key="7">
    <source>
        <dbReference type="Google" id="ProtNLM"/>
    </source>
</evidence>
<feature type="signal peptide" evidence="2">
    <location>
        <begin position="1"/>
        <end position="22"/>
    </location>
</feature>
<dbReference type="PATRIC" id="fig|1137281.3.peg.1462"/>
<proteinExistence type="predicted"/>
<dbReference type="EMBL" id="DPRK01000065">
    <property type="protein sequence ID" value="HCY80842.1"/>
    <property type="molecule type" value="Genomic_DNA"/>
</dbReference>
<evidence type="ECO:0000313" key="3">
    <source>
        <dbReference type="EMBL" id="EMQ95030.1"/>
    </source>
</evidence>
<dbReference type="eggNOG" id="ENOG50329R5">
    <property type="taxonomic scope" value="Bacteria"/>
</dbReference>
<comment type="caution">
    <text evidence="3">The sequence shown here is derived from an EMBL/GenBank/DDBJ whole genome shotgun (WGS) entry which is preliminary data.</text>
</comment>